<protein>
    <submittedName>
        <fullName evidence="1">Predicted protein</fullName>
    </submittedName>
</protein>
<evidence type="ECO:0000313" key="1">
    <source>
        <dbReference type="EMBL" id="EDR05572.1"/>
    </source>
</evidence>
<dbReference type="AlphaFoldDB" id="B0DII2"/>
<dbReference type="Proteomes" id="UP000001194">
    <property type="component" value="Unassembled WGS sequence"/>
</dbReference>
<dbReference type="SUPFAM" id="SSF144232">
    <property type="entry name" value="HIT/MYND zinc finger-like"/>
    <property type="match status" value="1"/>
</dbReference>
<dbReference type="OrthoDB" id="437457at2759"/>
<dbReference type="KEGG" id="lbc:LACBIDRAFT_329593"/>
<organism evidence="2">
    <name type="scientific">Laccaria bicolor (strain S238N-H82 / ATCC MYA-4686)</name>
    <name type="common">Bicoloured deceiver</name>
    <name type="synonym">Laccaria laccata var. bicolor</name>
    <dbReference type="NCBI Taxonomy" id="486041"/>
    <lineage>
        <taxon>Eukaryota</taxon>
        <taxon>Fungi</taxon>
        <taxon>Dikarya</taxon>
        <taxon>Basidiomycota</taxon>
        <taxon>Agaricomycotina</taxon>
        <taxon>Agaricomycetes</taxon>
        <taxon>Agaricomycetidae</taxon>
        <taxon>Agaricales</taxon>
        <taxon>Agaricineae</taxon>
        <taxon>Hydnangiaceae</taxon>
        <taxon>Laccaria</taxon>
    </lineage>
</organism>
<sequence length="253" mass="28184">MHNMPLINHPCTLCCRPTSMWCSRCQGAWYCSPEHLQNAAHHARAQDWARHRKECIPATEHPATNGYTVNMIATPPPAEPQYITVSAILFSPEEERPRIISISCRPSHKPSQGMCPVPMVQSHFPDNQAESIVLTQGLNGEPLRFPLHLWYNTTALAKGAPLNRSIYHITSGAAPKSWSGTVIVLKFNGSRRQGYSDAGSNDLPALHLRDLDVTERLAQSPVIVFVVVILRKDENPARSWQRISVRDATATIV</sequence>
<dbReference type="GeneID" id="6079303"/>
<accession>B0DII2</accession>
<dbReference type="InParanoid" id="B0DII2"/>
<dbReference type="RefSeq" id="XP_001883676.1">
    <property type="nucleotide sequence ID" value="XM_001883641.1"/>
</dbReference>
<dbReference type="HOGENOM" id="CLU_086128_0_0_1"/>
<evidence type="ECO:0000313" key="2">
    <source>
        <dbReference type="Proteomes" id="UP000001194"/>
    </source>
</evidence>
<name>B0DII2_LACBS</name>
<keyword evidence="2" id="KW-1185">Reference proteome</keyword>
<proteinExistence type="predicted"/>
<gene>
    <name evidence="1" type="ORF">LACBIDRAFT_329593</name>
</gene>
<reference evidence="1 2" key="1">
    <citation type="journal article" date="2008" name="Nature">
        <title>The genome of Laccaria bicolor provides insights into mycorrhizal symbiosis.</title>
        <authorList>
            <person name="Martin F."/>
            <person name="Aerts A."/>
            <person name="Ahren D."/>
            <person name="Brun A."/>
            <person name="Danchin E.G.J."/>
            <person name="Duchaussoy F."/>
            <person name="Gibon J."/>
            <person name="Kohler A."/>
            <person name="Lindquist E."/>
            <person name="Pereda V."/>
            <person name="Salamov A."/>
            <person name="Shapiro H.J."/>
            <person name="Wuyts J."/>
            <person name="Blaudez D."/>
            <person name="Buee M."/>
            <person name="Brokstein P."/>
            <person name="Canbaeck B."/>
            <person name="Cohen D."/>
            <person name="Courty P.E."/>
            <person name="Coutinho P.M."/>
            <person name="Delaruelle C."/>
            <person name="Detter J.C."/>
            <person name="Deveau A."/>
            <person name="DiFazio S."/>
            <person name="Duplessis S."/>
            <person name="Fraissinet-Tachet L."/>
            <person name="Lucic E."/>
            <person name="Frey-Klett P."/>
            <person name="Fourrey C."/>
            <person name="Feussner I."/>
            <person name="Gay G."/>
            <person name="Grimwood J."/>
            <person name="Hoegger P.J."/>
            <person name="Jain P."/>
            <person name="Kilaru S."/>
            <person name="Labbe J."/>
            <person name="Lin Y.C."/>
            <person name="Legue V."/>
            <person name="Le Tacon F."/>
            <person name="Marmeisse R."/>
            <person name="Melayah D."/>
            <person name="Montanini B."/>
            <person name="Muratet M."/>
            <person name="Nehls U."/>
            <person name="Niculita-Hirzel H."/>
            <person name="Oudot-Le Secq M.P."/>
            <person name="Peter M."/>
            <person name="Quesneville H."/>
            <person name="Rajashekar B."/>
            <person name="Reich M."/>
            <person name="Rouhier N."/>
            <person name="Schmutz J."/>
            <person name="Yin T."/>
            <person name="Chalot M."/>
            <person name="Henrissat B."/>
            <person name="Kuees U."/>
            <person name="Lucas S."/>
            <person name="Van de Peer Y."/>
            <person name="Podila G.K."/>
            <person name="Polle A."/>
            <person name="Pukkila P.J."/>
            <person name="Richardson P.M."/>
            <person name="Rouze P."/>
            <person name="Sanders I.R."/>
            <person name="Stajich J.E."/>
            <person name="Tunlid A."/>
            <person name="Tuskan G."/>
            <person name="Grigoriev I.V."/>
        </authorList>
    </citation>
    <scope>NUCLEOTIDE SEQUENCE [LARGE SCALE GENOMIC DNA]</scope>
    <source>
        <strain evidence="2">S238N-H82 / ATCC MYA-4686</strain>
    </source>
</reference>
<dbReference type="EMBL" id="DS547112">
    <property type="protein sequence ID" value="EDR05572.1"/>
    <property type="molecule type" value="Genomic_DNA"/>
</dbReference>